<feature type="compositionally biased region" description="Basic and acidic residues" evidence="1">
    <location>
        <begin position="14"/>
        <end position="29"/>
    </location>
</feature>
<feature type="compositionally biased region" description="Basic and acidic residues" evidence="1">
    <location>
        <begin position="136"/>
        <end position="152"/>
    </location>
</feature>
<feature type="compositionally biased region" description="Gly residues" evidence="1">
    <location>
        <begin position="49"/>
        <end position="70"/>
    </location>
</feature>
<evidence type="ECO:0000313" key="3">
    <source>
        <dbReference type="Proteomes" id="UP000569914"/>
    </source>
</evidence>
<reference evidence="2 3" key="1">
    <citation type="submission" date="2020-07" db="EMBL/GenBank/DDBJ databases">
        <title>Sequencing the genomes of 1000 actinobacteria strains.</title>
        <authorList>
            <person name="Klenk H.-P."/>
        </authorList>
    </citation>
    <scope>NUCLEOTIDE SEQUENCE [LARGE SCALE GENOMIC DNA]</scope>
    <source>
        <strain evidence="2 3">DSM 22083</strain>
    </source>
</reference>
<feature type="compositionally biased region" description="Basic residues" evidence="1">
    <location>
        <begin position="112"/>
        <end position="135"/>
    </location>
</feature>
<organism evidence="2 3">
    <name type="scientific">Microlunatus parietis</name>
    <dbReference type="NCBI Taxonomy" id="682979"/>
    <lineage>
        <taxon>Bacteria</taxon>
        <taxon>Bacillati</taxon>
        <taxon>Actinomycetota</taxon>
        <taxon>Actinomycetes</taxon>
        <taxon>Propionibacteriales</taxon>
        <taxon>Propionibacteriaceae</taxon>
        <taxon>Microlunatus</taxon>
    </lineage>
</organism>
<dbReference type="Proteomes" id="UP000569914">
    <property type="component" value="Unassembled WGS sequence"/>
</dbReference>
<dbReference type="AlphaFoldDB" id="A0A7Y9ICE4"/>
<keyword evidence="3" id="KW-1185">Reference proteome</keyword>
<name>A0A7Y9ICE4_9ACTN</name>
<protein>
    <submittedName>
        <fullName evidence="2">Uncharacterized protein</fullName>
    </submittedName>
</protein>
<feature type="region of interest" description="Disordered" evidence="1">
    <location>
        <begin position="1"/>
        <end position="187"/>
    </location>
</feature>
<feature type="compositionally biased region" description="Low complexity" evidence="1">
    <location>
        <begin position="155"/>
        <end position="165"/>
    </location>
</feature>
<comment type="caution">
    <text evidence="2">The sequence shown here is derived from an EMBL/GenBank/DDBJ whole genome shotgun (WGS) entry which is preliminary data.</text>
</comment>
<evidence type="ECO:0000256" key="1">
    <source>
        <dbReference type="SAM" id="MobiDB-lite"/>
    </source>
</evidence>
<feature type="compositionally biased region" description="Gly residues" evidence="1">
    <location>
        <begin position="99"/>
        <end position="109"/>
    </location>
</feature>
<accession>A0A7Y9ICE4</accession>
<proteinExistence type="predicted"/>
<sequence>MGLSTTRRGPAGDGEGRGDADGRRDEQAARRTGGATNRRRGDRQCARQGGAGTGGRAGANGCGRGDGRGGTARPKGLAGRGRNGAAETAGRARPNRVAGAGGNGWGGNGWPARRKLVVGRGRNRAGRNRARRRADGRRGDGRGVTERPKRGGAETGAAESGAAARGRARRNGRAGAGGAWGTAGRSRRARAPGGMRALCWAQLASFFLHGSQAKGECHVAMLDAWRKSDTIAAGPMPQPARGPEPGTARRLSALAALATARSSNSLMLWVTTCRVHPAGYAPLAWVRGVSEGQGAGEG</sequence>
<dbReference type="EMBL" id="JACCBU010000001">
    <property type="protein sequence ID" value="NYE74277.1"/>
    <property type="molecule type" value="Genomic_DNA"/>
</dbReference>
<evidence type="ECO:0000313" key="2">
    <source>
        <dbReference type="EMBL" id="NYE74277.1"/>
    </source>
</evidence>
<gene>
    <name evidence="2" type="ORF">BKA15_005606</name>
</gene>